<dbReference type="FunFam" id="3.30.470.30:FF:000016">
    <property type="entry name" value="DNA ligase"/>
    <property type="match status" value="1"/>
</dbReference>
<protein>
    <recommendedName>
        <fullName evidence="15">DNA ligase</fullName>
        <ecNumber evidence="15">6.5.1.1</ecNumber>
    </recommendedName>
</protein>
<dbReference type="AlphaFoldDB" id="A0AAW0WG74"/>
<comment type="catalytic activity">
    <reaction evidence="13 15">
        <text>ATP + (deoxyribonucleotide)n-3'-hydroxyl + 5'-phospho-(deoxyribonucleotide)m = (deoxyribonucleotide)n+m + AMP + diphosphate.</text>
        <dbReference type="EC" id="6.5.1.1"/>
    </reaction>
</comment>
<keyword evidence="8 15" id="KW-0067">ATP-binding</keyword>
<dbReference type="PROSITE" id="PS00697">
    <property type="entry name" value="DNA_LIGASE_A1"/>
    <property type="match status" value="1"/>
</dbReference>
<feature type="domain" description="ATP-dependent DNA ligase family profile" evidence="18">
    <location>
        <begin position="996"/>
        <end position="1132"/>
    </location>
</feature>
<dbReference type="Proteomes" id="UP001445076">
    <property type="component" value="Unassembled WGS sequence"/>
</dbReference>
<evidence type="ECO:0000256" key="4">
    <source>
        <dbReference type="ARBA" id="ARBA00022618"/>
    </source>
</evidence>
<dbReference type="GO" id="GO:1903461">
    <property type="term" value="P:Okazaki fragment processing involved in mitotic DNA replication"/>
    <property type="evidence" value="ECO:0007669"/>
    <property type="project" value="TreeGrafter"/>
</dbReference>
<keyword evidence="12" id="KW-0131">Cell cycle</keyword>
<dbReference type="CDD" id="cd07900">
    <property type="entry name" value="Adenylation_DNA_ligase_I_Euk"/>
    <property type="match status" value="1"/>
</dbReference>
<keyword evidence="6 15" id="KW-0547">Nucleotide-binding</keyword>
<reference evidence="19 20" key="1">
    <citation type="journal article" date="2024" name="BMC Genomics">
        <title>Genome assembly of redclaw crayfish (Cherax quadricarinatus) provides insights into its immune adaptation and hypoxia tolerance.</title>
        <authorList>
            <person name="Liu Z."/>
            <person name="Zheng J."/>
            <person name="Li H."/>
            <person name="Fang K."/>
            <person name="Wang S."/>
            <person name="He J."/>
            <person name="Zhou D."/>
            <person name="Weng S."/>
            <person name="Chi M."/>
            <person name="Gu Z."/>
            <person name="He J."/>
            <person name="Li F."/>
            <person name="Wang M."/>
        </authorList>
    </citation>
    <scope>NUCLEOTIDE SEQUENCE [LARGE SCALE GENOMIC DNA]</scope>
    <source>
        <strain evidence="19">ZL_2023a</strain>
    </source>
</reference>
<dbReference type="InterPro" id="IPR050191">
    <property type="entry name" value="ATP-dep_DNA_ligase"/>
</dbReference>
<accession>A0AAW0WG74</accession>
<evidence type="ECO:0000256" key="6">
    <source>
        <dbReference type="ARBA" id="ARBA00022741"/>
    </source>
</evidence>
<dbReference type="PANTHER" id="PTHR45674:SF4">
    <property type="entry name" value="DNA LIGASE 1"/>
    <property type="match status" value="1"/>
</dbReference>
<feature type="compositionally biased region" description="Basic and acidic residues" evidence="17">
    <location>
        <begin position="170"/>
        <end position="181"/>
    </location>
</feature>
<gene>
    <name evidence="19" type="ORF">OTU49_009986</name>
</gene>
<comment type="caution">
    <text evidence="19">The sequence shown here is derived from an EMBL/GenBank/DDBJ whole genome shotgun (WGS) entry which is preliminary data.</text>
</comment>
<feature type="compositionally biased region" description="Basic and acidic residues" evidence="17">
    <location>
        <begin position="113"/>
        <end position="129"/>
    </location>
</feature>
<dbReference type="GO" id="GO:0071897">
    <property type="term" value="P:DNA biosynthetic process"/>
    <property type="evidence" value="ECO:0007669"/>
    <property type="project" value="InterPro"/>
</dbReference>
<dbReference type="InterPro" id="IPR012309">
    <property type="entry name" value="DNA_ligase_ATP-dep_C"/>
</dbReference>
<evidence type="ECO:0000256" key="7">
    <source>
        <dbReference type="ARBA" id="ARBA00022763"/>
    </source>
</evidence>
<evidence type="ECO:0000256" key="8">
    <source>
        <dbReference type="ARBA" id="ARBA00022840"/>
    </source>
</evidence>
<feature type="compositionally biased region" description="Basic and acidic residues" evidence="17">
    <location>
        <begin position="409"/>
        <end position="428"/>
    </location>
</feature>
<evidence type="ECO:0000313" key="19">
    <source>
        <dbReference type="EMBL" id="KAK8726668.1"/>
    </source>
</evidence>
<evidence type="ECO:0000256" key="5">
    <source>
        <dbReference type="ARBA" id="ARBA00022705"/>
    </source>
</evidence>
<feature type="compositionally biased region" description="Basic and acidic residues" evidence="17">
    <location>
        <begin position="74"/>
        <end position="84"/>
    </location>
</feature>
<feature type="compositionally biased region" description="Polar residues" evidence="17">
    <location>
        <begin position="508"/>
        <end position="525"/>
    </location>
</feature>
<dbReference type="FunFam" id="2.40.50.140:FF:000062">
    <property type="entry name" value="DNA ligase"/>
    <property type="match status" value="1"/>
</dbReference>
<dbReference type="GO" id="GO:0006310">
    <property type="term" value="P:DNA recombination"/>
    <property type="evidence" value="ECO:0007669"/>
    <property type="project" value="UniProtKB-KW"/>
</dbReference>
<dbReference type="EMBL" id="JARKIK010000078">
    <property type="protein sequence ID" value="KAK8726668.1"/>
    <property type="molecule type" value="Genomic_DNA"/>
</dbReference>
<dbReference type="NCBIfam" id="TIGR00574">
    <property type="entry name" value="dnl1"/>
    <property type="match status" value="1"/>
</dbReference>
<dbReference type="PROSITE" id="PS00333">
    <property type="entry name" value="DNA_LIGASE_A2"/>
    <property type="match status" value="1"/>
</dbReference>
<feature type="compositionally biased region" description="Low complexity" evidence="17">
    <location>
        <begin position="542"/>
        <end position="554"/>
    </location>
</feature>
<evidence type="ECO:0000313" key="20">
    <source>
        <dbReference type="Proteomes" id="UP001445076"/>
    </source>
</evidence>
<feature type="compositionally biased region" description="Basic and acidic residues" evidence="17">
    <location>
        <begin position="465"/>
        <end position="474"/>
    </location>
</feature>
<keyword evidence="10 15" id="KW-0234">DNA repair</keyword>
<evidence type="ECO:0000256" key="10">
    <source>
        <dbReference type="ARBA" id="ARBA00023204"/>
    </source>
</evidence>
<dbReference type="PANTHER" id="PTHR45674">
    <property type="entry name" value="DNA LIGASE 1/3 FAMILY MEMBER"/>
    <property type="match status" value="1"/>
</dbReference>
<keyword evidence="9 15" id="KW-0233">DNA recombination</keyword>
<feature type="compositionally biased region" description="Polar residues" evidence="17">
    <location>
        <begin position="22"/>
        <end position="36"/>
    </location>
</feature>
<dbReference type="FunFam" id="1.10.3260.10:FF:000001">
    <property type="entry name" value="DNA ligase"/>
    <property type="match status" value="1"/>
</dbReference>
<evidence type="ECO:0000259" key="18">
    <source>
        <dbReference type="PROSITE" id="PS50160"/>
    </source>
</evidence>
<feature type="compositionally biased region" description="Acidic residues" evidence="17">
    <location>
        <begin position="207"/>
        <end position="223"/>
    </location>
</feature>
<organism evidence="19 20">
    <name type="scientific">Cherax quadricarinatus</name>
    <name type="common">Australian red claw crayfish</name>
    <dbReference type="NCBI Taxonomy" id="27406"/>
    <lineage>
        <taxon>Eukaryota</taxon>
        <taxon>Metazoa</taxon>
        <taxon>Ecdysozoa</taxon>
        <taxon>Arthropoda</taxon>
        <taxon>Crustacea</taxon>
        <taxon>Multicrustacea</taxon>
        <taxon>Malacostraca</taxon>
        <taxon>Eumalacostraca</taxon>
        <taxon>Eucarida</taxon>
        <taxon>Decapoda</taxon>
        <taxon>Pleocyemata</taxon>
        <taxon>Astacidea</taxon>
        <taxon>Parastacoidea</taxon>
        <taxon>Parastacidae</taxon>
        <taxon>Cherax</taxon>
    </lineage>
</organism>
<name>A0AAW0WG74_CHEQU</name>
<evidence type="ECO:0000256" key="14">
    <source>
        <dbReference type="ARBA" id="ARBA00054532"/>
    </source>
</evidence>
<evidence type="ECO:0000256" key="11">
    <source>
        <dbReference type="ARBA" id="ARBA00023242"/>
    </source>
</evidence>
<feature type="compositionally biased region" description="Acidic residues" evidence="17">
    <location>
        <begin position="429"/>
        <end position="439"/>
    </location>
</feature>
<dbReference type="PROSITE" id="PS50160">
    <property type="entry name" value="DNA_LIGASE_A3"/>
    <property type="match status" value="1"/>
</dbReference>
<keyword evidence="3 15" id="KW-0436">Ligase</keyword>
<dbReference type="Gene3D" id="3.30.1490.70">
    <property type="match status" value="1"/>
</dbReference>
<feature type="region of interest" description="Disordered" evidence="17">
    <location>
        <begin position="1"/>
        <end position="602"/>
    </location>
</feature>
<feature type="compositionally biased region" description="Basic and acidic residues" evidence="17">
    <location>
        <begin position="144"/>
        <end position="156"/>
    </location>
</feature>
<dbReference type="InterPro" id="IPR000977">
    <property type="entry name" value="DNA_ligase_ATP-dep"/>
</dbReference>
<evidence type="ECO:0000256" key="15">
    <source>
        <dbReference type="RuleBase" id="RU000617"/>
    </source>
</evidence>
<evidence type="ECO:0000256" key="12">
    <source>
        <dbReference type="ARBA" id="ARBA00023306"/>
    </source>
</evidence>
<feature type="compositionally biased region" description="Polar residues" evidence="17">
    <location>
        <begin position="341"/>
        <end position="361"/>
    </location>
</feature>
<dbReference type="Gene3D" id="2.40.50.140">
    <property type="entry name" value="Nucleic acid-binding proteins"/>
    <property type="match status" value="1"/>
</dbReference>
<keyword evidence="4" id="KW-0132">Cell division</keyword>
<comment type="similarity">
    <text evidence="2 16">Belongs to the ATP-dependent DNA ligase family.</text>
</comment>
<dbReference type="GO" id="GO:0005739">
    <property type="term" value="C:mitochondrion"/>
    <property type="evidence" value="ECO:0007669"/>
    <property type="project" value="TreeGrafter"/>
</dbReference>
<dbReference type="InterPro" id="IPR012340">
    <property type="entry name" value="NA-bd_OB-fold"/>
</dbReference>
<dbReference type="CDD" id="cd07969">
    <property type="entry name" value="OBF_DNA_ligase_I"/>
    <property type="match status" value="1"/>
</dbReference>
<evidence type="ECO:0000256" key="9">
    <source>
        <dbReference type="ARBA" id="ARBA00023172"/>
    </source>
</evidence>
<keyword evidence="5" id="KW-0235">DNA replication</keyword>
<dbReference type="SUPFAM" id="SSF56091">
    <property type="entry name" value="DNA ligase/mRNA capping enzyme, catalytic domain"/>
    <property type="match status" value="1"/>
</dbReference>
<dbReference type="GO" id="GO:0005524">
    <property type="term" value="F:ATP binding"/>
    <property type="evidence" value="ECO:0007669"/>
    <property type="project" value="UniProtKB-KW"/>
</dbReference>
<evidence type="ECO:0000256" key="3">
    <source>
        <dbReference type="ARBA" id="ARBA00022598"/>
    </source>
</evidence>
<comment type="function">
    <text evidence="14">DNA ligase that seals nicks in double-stranded DNA during DNA replication, DNA recombination and DNA repair.</text>
</comment>
<keyword evidence="11" id="KW-0539">Nucleus</keyword>
<dbReference type="GO" id="GO:0003910">
    <property type="term" value="F:DNA ligase (ATP) activity"/>
    <property type="evidence" value="ECO:0007669"/>
    <property type="project" value="UniProtKB-EC"/>
</dbReference>
<feature type="compositionally biased region" description="Acidic residues" evidence="17">
    <location>
        <begin position="183"/>
        <end position="199"/>
    </location>
</feature>
<dbReference type="Pfam" id="PF04675">
    <property type="entry name" value="DNA_ligase_A_N"/>
    <property type="match status" value="1"/>
</dbReference>
<dbReference type="InterPro" id="IPR012310">
    <property type="entry name" value="DNA_ligase_ATP-dep_cent"/>
</dbReference>
<dbReference type="Pfam" id="PF04679">
    <property type="entry name" value="DNA_ligase_A_C"/>
    <property type="match status" value="1"/>
</dbReference>
<dbReference type="SUPFAM" id="SSF50249">
    <property type="entry name" value="Nucleic acid-binding proteins"/>
    <property type="match status" value="1"/>
</dbReference>
<dbReference type="EC" id="6.5.1.1" evidence="15"/>
<keyword evidence="7 15" id="KW-0227">DNA damage</keyword>
<keyword evidence="20" id="KW-1185">Reference proteome</keyword>
<sequence>MVQKTILSFFSAPKAKKEELSSEGSSQGTSNETMTSKKGKESLTKKVPHKVRVIESDSEEEAAEEEVASISSPHKSDEEKENKTKRPQNALSKGKEKIAKGKNGKKSVGRPQMKKDTTPEQKTDKEDIKKSKRNQTTKKSITKVPKERKSQKDCPPSKKRKSTGTDENEEGNREEKMKTDAGGDGEEDLEADSNDDDTFVAEKDSEVESLNETLETEDVDGDSADDKVRESNKDHLTKKDGNKVKIEDKLAKFKKTCENIKETTPEKSENKDEEDGDDEKADKKTCKGKKDLTPKKDKSRDKEDGDKDAKIDKEAPEGKEGHKTGKGENKEKEAKTKTSFRETNLASPNKSSTLSQRSSPGFTPDTVPPIRKTARKQLKRKSDSLESKQMSIIKKLKGEDDGDIASKTSNEDDIKPKDEDVESVKDEEREMTDDADSLESEEKCLVKEDEDGVRSETVMMGSLKNEVKKEKTEDKEEPMEVDSNDSKNEDQSSASSRPKPMAIHSFFSPRSTATPKKSATYTKNSPKGKKVSPSKESSNLLKKAGPSSASSPSKNRIDENTSEEEHDSSPQKRDRSHKNESPLKSNSSEKSEKKNIINPFAPKISGTGDVGASYNPGKSKYHPIKDAFWSRLEKVPYLALAKTMEIIENTSGRLKTIEILANFFRSVIILTPDDLLLCVYLCLNKVAPSFEGIELGIGETILMRAIAQASGRTVEKIKQDAEQKGDLGIVAEHSRSNQRIMFQPAKLTVRGVFDKLKEIALMTGNASQNKKIDKIKGMFVACRFSEARYLIRSLGGKLRIGLAEQSVLQAVAQACFLTPPGQEYPPEVIDAGEGISADKLKAKIDNYGLILKTTYCEFPSYDKIIPVILSEGLEELPNHCRLTPGIPLKPMLAHPTSGVSEVLKRFEKAKFTCEFKYDGERAQIHLKEDGTINIYSRNQEDNTSKYPDIIARLKSAVGDEVKSCVIDSEAVAWDREKKQILPFQVLSTRKRKDVNESDIKVQVCLFPFDLLYLNGEALVREPFERRRALLRENFKEVEGEFVFAKSMDSTNTEDIEEFLEESIKGNCEGLMVKTLEVDATYEIAKRSHNWLKLKKDYLDGVGDTIDVVVIGGYMGRGKRGGHYGGFLLACYDPDNEEYQTLCKIGTGFSDEDLLTHSTFFKCHVIEKPKSYYRYDNSIAPDNWFEPVQVWEIKCADLSISPVHKAAAGVVDPERGISLRFPRFLRIREDKTPEDATSSAQIADLYNSQEQIKNKKTSGKAVEEDFY</sequence>
<evidence type="ECO:0000256" key="2">
    <source>
        <dbReference type="ARBA" id="ARBA00007572"/>
    </source>
</evidence>
<feature type="compositionally biased region" description="Basic and acidic residues" evidence="17">
    <location>
        <begin position="280"/>
        <end position="340"/>
    </location>
</feature>
<dbReference type="GO" id="GO:0005634">
    <property type="term" value="C:nucleus"/>
    <property type="evidence" value="ECO:0007669"/>
    <property type="project" value="UniProtKB-SubCell"/>
</dbReference>
<dbReference type="GO" id="GO:0003677">
    <property type="term" value="F:DNA binding"/>
    <property type="evidence" value="ECO:0007669"/>
    <property type="project" value="InterPro"/>
</dbReference>
<dbReference type="Gene3D" id="3.30.470.30">
    <property type="entry name" value="DNA ligase/mRNA capping enzyme"/>
    <property type="match status" value="1"/>
</dbReference>
<feature type="compositionally biased region" description="Acidic residues" evidence="17">
    <location>
        <begin position="56"/>
        <end position="67"/>
    </location>
</feature>
<feature type="compositionally biased region" description="Basic and acidic residues" evidence="17">
    <location>
        <begin position="224"/>
        <end position="270"/>
    </location>
</feature>
<evidence type="ECO:0000256" key="1">
    <source>
        <dbReference type="ARBA" id="ARBA00004123"/>
    </source>
</evidence>
<comment type="subcellular location">
    <subcellularLocation>
        <location evidence="1">Nucleus</location>
    </subcellularLocation>
</comment>
<evidence type="ECO:0000256" key="17">
    <source>
        <dbReference type="SAM" id="MobiDB-lite"/>
    </source>
</evidence>
<dbReference type="InterPro" id="IPR016059">
    <property type="entry name" value="DNA_ligase_ATP-dep_CS"/>
</dbReference>
<dbReference type="GO" id="GO:0051301">
    <property type="term" value="P:cell division"/>
    <property type="evidence" value="ECO:0007669"/>
    <property type="project" value="UniProtKB-KW"/>
</dbReference>
<dbReference type="Gene3D" id="1.10.3260.10">
    <property type="entry name" value="DNA ligase, ATP-dependent, N-terminal domain"/>
    <property type="match status" value="1"/>
</dbReference>
<proteinExistence type="inferred from homology"/>
<dbReference type="Pfam" id="PF01068">
    <property type="entry name" value="DNA_ligase_A_M"/>
    <property type="match status" value="1"/>
</dbReference>
<feature type="compositionally biased region" description="Basic and acidic residues" evidence="17">
    <location>
        <begin position="567"/>
        <end position="595"/>
    </location>
</feature>
<dbReference type="InterPro" id="IPR036599">
    <property type="entry name" value="DNA_ligase_N_sf"/>
</dbReference>
<dbReference type="SUPFAM" id="SSF117018">
    <property type="entry name" value="ATP-dependent DNA ligase DNA-binding domain"/>
    <property type="match status" value="1"/>
</dbReference>
<dbReference type="GO" id="GO:0006281">
    <property type="term" value="P:DNA repair"/>
    <property type="evidence" value="ECO:0007669"/>
    <property type="project" value="UniProtKB-KW"/>
</dbReference>
<dbReference type="InterPro" id="IPR012308">
    <property type="entry name" value="DNA_ligase_ATP-dep_N"/>
</dbReference>
<evidence type="ECO:0000256" key="13">
    <source>
        <dbReference type="ARBA" id="ARBA00034003"/>
    </source>
</evidence>
<evidence type="ECO:0000256" key="16">
    <source>
        <dbReference type="RuleBase" id="RU004196"/>
    </source>
</evidence>